<evidence type="ECO:0000313" key="3">
    <source>
        <dbReference type="Proteomes" id="UP001229421"/>
    </source>
</evidence>
<gene>
    <name evidence="2" type="ORF">QVD17_23767</name>
</gene>
<feature type="compositionally biased region" description="Low complexity" evidence="1">
    <location>
        <begin position="26"/>
        <end position="53"/>
    </location>
</feature>
<proteinExistence type="predicted"/>
<protein>
    <submittedName>
        <fullName evidence="2">Uncharacterized protein</fullName>
    </submittedName>
</protein>
<feature type="region of interest" description="Disordered" evidence="1">
    <location>
        <begin position="1"/>
        <end position="67"/>
    </location>
</feature>
<accession>A0AAD8KEX9</accession>
<evidence type="ECO:0000256" key="1">
    <source>
        <dbReference type="SAM" id="MobiDB-lite"/>
    </source>
</evidence>
<sequence length="139" mass="14860">MEPNNVGALPLTPSKSKPSHKPKPNPATSPSSMASMSPSIKSATKVVKSAVKKPNPVSTPPPKNKIRERKFVVAKKSSKREKLETLGYVKCKCEANSSSKKCVCVCVAYESLRASQDEFSMIGNVIGDDQKENVVGNGA</sequence>
<keyword evidence="3" id="KW-1185">Reference proteome</keyword>
<comment type="caution">
    <text evidence="2">The sequence shown here is derived from an EMBL/GenBank/DDBJ whole genome shotgun (WGS) entry which is preliminary data.</text>
</comment>
<organism evidence="2 3">
    <name type="scientific">Tagetes erecta</name>
    <name type="common">African marigold</name>
    <dbReference type="NCBI Taxonomy" id="13708"/>
    <lineage>
        <taxon>Eukaryota</taxon>
        <taxon>Viridiplantae</taxon>
        <taxon>Streptophyta</taxon>
        <taxon>Embryophyta</taxon>
        <taxon>Tracheophyta</taxon>
        <taxon>Spermatophyta</taxon>
        <taxon>Magnoliopsida</taxon>
        <taxon>eudicotyledons</taxon>
        <taxon>Gunneridae</taxon>
        <taxon>Pentapetalae</taxon>
        <taxon>asterids</taxon>
        <taxon>campanulids</taxon>
        <taxon>Asterales</taxon>
        <taxon>Asteraceae</taxon>
        <taxon>Asteroideae</taxon>
        <taxon>Heliantheae alliance</taxon>
        <taxon>Tageteae</taxon>
        <taxon>Tagetes</taxon>
    </lineage>
</organism>
<dbReference type="AlphaFoldDB" id="A0AAD8KEX9"/>
<dbReference type="EMBL" id="JAUHHV010000006">
    <property type="protein sequence ID" value="KAK1421434.1"/>
    <property type="molecule type" value="Genomic_DNA"/>
</dbReference>
<evidence type="ECO:0000313" key="2">
    <source>
        <dbReference type="EMBL" id="KAK1421434.1"/>
    </source>
</evidence>
<reference evidence="2" key="1">
    <citation type="journal article" date="2023" name="bioRxiv">
        <title>Improved chromosome-level genome assembly for marigold (Tagetes erecta).</title>
        <authorList>
            <person name="Jiang F."/>
            <person name="Yuan L."/>
            <person name="Wang S."/>
            <person name="Wang H."/>
            <person name="Xu D."/>
            <person name="Wang A."/>
            <person name="Fan W."/>
        </authorList>
    </citation>
    <scope>NUCLEOTIDE SEQUENCE</scope>
    <source>
        <strain evidence="2">WSJ</strain>
        <tissue evidence="2">Leaf</tissue>
    </source>
</reference>
<name>A0AAD8KEX9_TARER</name>
<dbReference type="Proteomes" id="UP001229421">
    <property type="component" value="Unassembled WGS sequence"/>
</dbReference>